<dbReference type="EMBL" id="JAATJJ010000002">
    <property type="protein sequence ID" value="NJB72121.1"/>
    <property type="molecule type" value="Genomic_DNA"/>
</dbReference>
<dbReference type="AlphaFoldDB" id="A0A846QV32"/>
<keyword evidence="2 5" id="KW-0238">DNA-binding</keyword>
<feature type="domain" description="HTH araC/xylS-type" evidence="4">
    <location>
        <begin position="168"/>
        <end position="265"/>
    </location>
</feature>
<accession>A0A846QV32</accession>
<dbReference type="Pfam" id="PF12833">
    <property type="entry name" value="HTH_18"/>
    <property type="match status" value="1"/>
</dbReference>
<sequence>MRILSKGEYFGKKKLELSFNGIVLSEYSYHEPKTVWHYHENPYFMYVLHGNMYDFNKKQKTACPSGSILYNNWQETHYNSKESELGRGFHLEFERDWFEQKKIDVSLWEGSKLLENPKIHHIFGKIYYEFITQDHYSKASIELLLLQLCETIGNSEEKTTLNIPNWIEPLKELLHYSTENIDLDYLSKQLNIHPVHLSRSIPKYLSCSLGEYIRQQKIKQSLNYLIDSEYSLTEITYLCGFSDQSHFTRLFKQYFKNTPSAYRKYLKKSQ</sequence>
<dbReference type="RefSeq" id="WP_167964825.1">
    <property type="nucleotide sequence ID" value="NZ_JAATJJ010000002.1"/>
</dbReference>
<dbReference type="PROSITE" id="PS00041">
    <property type="entry name" value="HTH_ARAC_FAMILY_1"/>
    <property type="match status" value="1"/>
</dbReference>
<dbReference type="PROSITE" id="PS01124">
    <property type="entry name" value="HTH_ARAC_FAMILY_2"/>
    <property type="match status" value="1"/>
</dbReference>
<proteinExistence type="predicted"/>
<reference evidence="5 6" key="1">
    <citation type="submission" date="2020-03" db="EMBL/GenBank/DDBJ databases">
        <title>Genomic Encyclopedia of Type Strains, Phase IV (KMG-IV): sequencing the most valuable type-strain genomes for metagenomic binning, comparative biology and taxonomic classification.</title>
        <authorList>
            <person name="Goeker M."/>
        </authorList>
    </citation>
    <scope>NUCLEOTIDE SEQUENCE [LARGE SCALE GENOMIC DNA]</scope>
    <source>
        <strain evidence="5 6">DSM 29762</strain>
    </source>
</reference>
<evidence type="ECO:0000256" key="2">
    <source>
        <dbReference type="ARBA" id="ARBA00023125"/>
    </source>
</evidence>
<evidence type="ECO:0000256" key="1">
    <source>
        <dbReference type="ARBA" id="ARBA00023015"/>
    </source>
</evidence>
<protein>
    <submittedName>
        <fullName evidence="5">AraC-like DNA-binding protein</fullName>
    </submittedName>
</protein>
<dbReference type="SMART" id="SM00342">
    <property type="entry name" value="HTH_ARAC"/>
    <property type="match status" value="1"/>
</dbReference>
<dbReference type="PRINTS" id="PR00032">
    <property type="entry name" value="HTHARAC"/>
</dbReference>
<organism evidence="5 6">
    <name type="scientific">Saonia flava</name>
    <dbReference type="NCBI Taxonomy" id="523696"/>
    <lineage>
        <taxon>Bacteria</taxon>
        <taxon>Pseudomonadati</taxon>
        <taxon>Bacteroidota</taxon>
        <taxon>Flavobacteriia</taxon>
        <taxon>Flavobacteriales</taxon>
        <taxon>Flavobacteriaceae</taxon>
        <taxon>Saonia</taxon>
    </lineage>
</organism>
<dbReference type="GO" id="GO:0003700">
    <property type="term" value="F:DNA-binding transcription factor activity"/>
    <property type="evidence" value="ECO:0007669"/>
    <property type="project" value="InterPro"/>
</dbReference>
<evidence type="ECO:0000313" key="5">
    <source>
        <dbReference type="EMBL" id="NJB72121.1"/>
    </source>
</evidence>
<dbReference type="InterPro" id="IPR009057">
    <property type="entry name" value="Homeodomain-like_sf"/>
</dbReference>
<dbReference type="GO" id="GO:0043565">
    <property type="term" value="F:sequence-specific DNA binding"/>
    <property type="evidence" value="ECO:0007669"/>
    <property type="project" value="InterPro"/>
</dbReference>
<evidence type="ECO:0000256" key="3">
    <source>
        <dbReference type="ARBA" id="ARBA00023163"/>
    </source>
</evidence>
<comment type="caution">
    <text evidence="5">The sequence shown here is derived from an EMBL/GenBank/DDBJ whole genome shotgun (WGS) entry which is preliminary data.</text>
</comment>
<keyword evidence="1" id="KW-0805">Transcription regulation</keyword>
<dbReference type="InterPro" id="IPR020449">
    <property type="entry name" value="Tscrpt_reg_AraC-type_HTH"/>
</dbReference>
<dbReference type="InterPro" id="IPR018060">
    <property type="entry name" value="HTH_AraC"/>
</dbReference>
<name>A0A846QV32_9FLAO</name>
<dbReference type="PANTHER" id="PTHR43280:SF2">
    <property type="entry name" value="HTH-TYPE TRANSCRIPTIONAL REGULATOR EXSA"/>
    <property type="match status" value="1"/>
</dbReference>
<dbReference type="Gene3D" id="1.10.10.60">
    <property type="entry name" value="Homeodomain-like"/>
    <property type="match status" value="2"/>
</dbReference>
<gene>
    <name evidence="5" type="ORF">GGR42_002612</name>
</gene>
<dbReference type="SUPFAM" id="SSF51215">
    <property type="entry name" value="Regulatory protein AraC"/>
    <property type="match status" value="1"/>
</dbReference>
<dbReference type="InterPro" id="IPR018062">
    <property type="entry name" value="HTH_AraC-typ_CS"/>
</dbReference>
<evidence type="ECO:0000313" key="6">
    <source>
        <dbReference type="Proteomes" id="UP000590442"/>
    </source>
</evidence>
<evidence type="ECO:0000259" key="4">
    <source>
        <dbReference type="PROSITE" id="PS01124"/>
    </source>
</evidence>
<keyword evidence="6" id="KW-1185">Reference proteome</keyword>
<dbReference type="PANTHER" id="PTHR43280">
    <property type="entry name" value="ARAC-FAMILY TRANSCRIPTIONAL REGULATOR"/>
    <property type="match status" value="1"/>
</dbReference>
<dbReference type="SUPFAM" id="SSF46689">
    <property type="entry name" value="Homeodomain-like"/>
    <property type="match status" value="1"/>
</dbReference>
<dbReference type="InterPro" id="IPR037923">
    <property type="entry name" value="HTH-like"/>
</dbReference>
<dbReference type="Proteomes" id="UP000590442">
    <property type="component" value="Unassembled WGS sequence"/>
</dbReference>
<keyword evidence="3" id="KW-0804">Transcription</keyword>